<feature type="non-terminal residue" evidence="1">
    <location>
        <position position="556"/>
    </location>
</feature>
<comment type="caution">
    <text evidence="1">The sequence shown here is derived from an EMBL/GenBank/DDBJ whole genome shotgun (WGS) entry which is preliminary data.</text>
</comment>
<evidence type="ECO:0000313" key="1">
    <source>
        <dbReference type="EMBL" id="KKL77436.1"/>
    </source>
</evidence>
<protein>
    <submittedName>
        <fullName evidence="1">Uncharacterized protein</fullName>
    </submittedName>
</protein>
<gene>
    <name evidence="1" type="ORF">LCGC14_2034900</name>
</gene>
<dbReference type="EMBL" id="LAZR01023749">
    <property type="protein sequence ID" value="KKL77436.1"/>
    <property type="molecule type" value="Genomic_DNA"/>
</dbReference>
<organism evidence="1">
    <name type="scientific">marine sediment metagenome</name>
    <dbReference type="NCBI Taxonomy" id="412755"/>
    <lineage>
        <taxon>unclassified sequences</taxon>
        <taxon>metagenomes</taxon>
        <taxon>ecological metagenomes</taxon>
    </lineage>
</organism>
<reference evidence="1" key="1">
    <citation type="journal article" date="2015" name="Nature">
        <title>Complex archaea that bridge the gap between prokaryotes and eukaryotes.</title>
        <authorList>
            <person name="Spang A."/>
            <person name="Saw J.H."/>
            <person name="Jorgensen S.L."/>
            <person name="Zaremba-Niedzwiedzka K."/>
            <person name="Martijn J."/>
            <person name="Lind A.E."/>
            <person name="van Eijk R."/>
            <person name="Schleper C."/>
            <person name="Guy L."/>
            <person name="Ettema T.J."/>
        </authorList>
    </citation>
    <scope>NUCLEOTIDE SEQUENCE</scope>
</reference>
<accession>A0A0F9FG61</accession>
<name>A0A0F9FG61_9ZZZZ</name>
<proteinExistence type="predicted"/>
<sequence>MADINFDPNGNGNVLELFQTPPNSSRWEPVTDDSDATYVRTGSTEYDLVWDDLRLPDHDASYTGTISNVAITLRGKVDVGTTNPENLRARIRLGGGVPATSTYRQMGTDWANYTFNFALNPESSSWSWDDIDNLIIGIGLRNAETGADEDAKCSNAYVTVTHDGFTHTLNASPAMGLSTSAIGRAFNIVRNLTAEMGLSSSITRAATYARTLTASPAIGLTTTIARTANLDTWLVVASIDGGTIRTRDGSSWATAAFDDTPEPTADSIKAANPATGAWLAQFDNRLCVLHYEFSGFVYSEQYDIVSEWTQQTYFPNLPLQFTDMFTGRDASDNPALFFIAHDGVYYLDVFTNFVFGKTELQWEPDITAGKKGMYFKGATYVTNGKGIYELVGSIATPIGPDTDDGLPNDIASKIDDMIGVGYWLVIAINGGAGRKSVIMKRHINGKHWHTVYKTAAAGSEIGALFWDSGTLYFGEGINVKSLPFSNANDNVKLTPDHTVQSTGALIYPWFHSIFEATPKLAVKLRMVSESLTATEYFTAYYRIDEETDWTSLGTFI</sequence>
<dbReference type="AlphaFoldDB" id="A0A0F9FG61"/>